<organism evidence="2 3">
    <name type="scientific">Passalora fulva</name>
    <name type="common">Tomato leaf mold</name>
    <name type="synonym">Cladosporium fulvum</name>
    <dbReference type="NCBI Taxonomy" id="5499"/>
    <lineage>
        <taxon>Eukaryota</taxon>
        <taxon>Fungi</taxon>
        <taxon>Dikarya</taxon>
        <taxon>Ascomycota</taxon>
        <taxon>Pezizomycotina</taxon>
        <taxon>Dothideomycetes</taxon>
        <taxon>Dothideomycetidae</taxon>
        <taxon>Mycosphaerellales</taxon>
        <taxon>Mycosphaerellaceae</taxon>
        <taxon>Fulvia</taxon>
    </lineage>
</organism>
<keyword evidence="3" id="KW-1185">Reference proteome</keyword>
<reference evidence="2" key="2">
    <citation type="journal article" date="2022" name="Microb. Genom.">
        <title>A chromosome-scale genome assembly of the tomato pathogen Cladosporium fulvum reveals a compartmentalized genome architecture and the presence of a dispensable chromosome.</title>
        <authorList>
            <person name="Zaccaron A.Z."/>
            <person name="Chen L.H."/>
            <person name="Samaras A."/>
            <person name="Stergiopoulos I."/>
        </authorList>
    </citation>
    <scope>NUCLEOTIDE SEQUENCE</scope>
    <source>
        <strain evidence="2">Race5_Kim</strain>
    </source>
</reference>
<feature type="compositionally biased region" description="Basic residues" evidence="1">
    <location>
        <begin position="138"/>
        <end position="148"/>
    </location>
</feature>
<name>A0A9Q8PDK7_PASFU</name>
<feature type="region of interest" description="Disordered" evidence="1">
    <location>
        <begin position="1"/>
        <end position="31"/>
    </location>
</feature>
<protein>
    <submittedName>
        <fullName evidence="2">Uncharacterized protein</fullName>
    </submittedName>
</protein>
<reference evidence="2" key="1">
    <citation type="submission" date="2021-12" db="EMBL/GenBank/DDBJ databases">
        <authorList>
            <person name="Zaccaron A."/>
            <person name="Stergiopoulos I."/>
        </authorList>
    </citation>
    <scope>NUCLEOTIDE SEQUENCE</scope>
    <source>
        <strain evidence="2">Race5_Kim</strain>
    </source>
</reference>
<feature type="compositionally biased region" description="Basic residues" evidence="1">
    <location>
        <begin position="49"/>
        <end position="62"/>
    </location>
</feature>
<feature type="compositionally biased region" description="Basic and acidic residues" evidence="1">
    <location>
        <begin position="124"/>
        <end position="137"/>
    </location>
</feature>
<dbReference type="Proteomes" id="UP000756132">
    <property type="component" value="Chromosome 7"/>
</dbReference>
<evidence type="ECO:0000313" key="3">
    <source>
        <dbReference type="Proteomes" id="UP000756132"/>
    </source>
</evidence>
<evidence type="ECO:0000313" key="2">
    <source>
        <dbReference type="EMBL" id="UJO20452.1"/>
    </source>
</evidence>
<feature type="region of interest" description="Disordered" evidence="1">
    <location>
        <begin position="49"/>
        <end position="165"/>
    </location>
</feature>
<dbReference type="KEGG" id="ffu:CLAFUR5_09891"/>
<sequence>MDRGHATFIHLESGPDSRAPSLKRASTSLSPAKTFHAHATHLTTVTFPRRQHAVMPPRKKGTARASDGGAGNLDDLPVGGTEEGRFSPERHGFWKDKTGHERRQNARAAADSDERGQQTALSPDLREEGDQQQDEKFKTRKSKKRKRKPEPTTTVPPTSSKKAKDKIEEHLSFVKPFDVFKTSFSAYTDADALKAELSLALKLEQSLSERPAFSSKSNHSQYLAGLKQHIAILIRQDGSLGPHYIIPLPSSTTREPAERVLDSHFLVLADKIVADADPDDQFVTRDLDFTDLNAVEYELEHSNHLRQLLKSDKKFQARASKPSIFYRTVQDWIDCLDTHKQMLKLRQNKAKHLYREAVRNGDQTSMTASQSFAGLDKVLESLTNSLRPYDDATTQKSPLTDCEDAQCNIQASSDKSNLEHMRKTFGVYLSEMDERVGDADVDVSNTNLNAPEHAAAKKDKFAHEQAVRAVSSLVAMVDAQLDNLKKRKEAEANAL</sequence>
<evidence type="ECO:0000256" key="1">
    <source>
        <dbReference type="SAM" id="MobiDB-lite"/>
    </source>
</evidence>
<feature type="compositionally biased region" description="Basic and acidic residues" evidence="1">
    <location>
        <begin position="82"/>
        <end position="116"/>
    </location>
</feature>
<dbReference type="AlphaFoldDB" id="A0A9Q8PDK7"/>
<gene>
    <name evidence="2" type="ORF">CLAFUR5_09891</name>
</gene>
<dbReference type="GeneID" id="71989769"/>
<proteinExistence type="predicted"/>
<dbReference type="EMBL" id="CP090169">
    <property type="protein sequence ID" value="UJO20452.1"/>
    <property type="molecule type" value="Genomic_DNA"/>
</dbReference>
<feature type="compositionally biased region" description="Low complexity" evidence="1">
    <location>
        <begin position="151"/>
        <end position="160"/>
    </location>
</feature>
<accession>A0A9Q8PDK7</accession>
<dbReference type="RefSeq" id="XP_047764818.1">
    <property type="nucleotide sequence ID" value="XM_047909039.1"/>
</dbReference>